<reference evidence="1" key="2">
    <citation type="journal article" date="2015" name="Data Brief">
        <title>Shoot transcriptome of the giant reed, Arundo donax.</title>
        <authorList>
            <person name="Barrero R.A."/>
            <person name="Guerrero F.D."/>
            <person name="Moolhuijzen P."/>
            <person name="Goolsby J.A."/>
            <person name="Tidwell J."/>
            <person name="Bellgard S.E."/>
            <person name="Bellgard M.I."/>
        </authorList>
    </citation>
    <scope>NUCLEOTIDE SEQUENCE</scope>
    <source>
        <tissue evidence="1">Shoot tissue taken approximately 20 cm above the soil surface</tissue>
    </source>
</reference>
<name>A0A0A9CCT9_ARUDO</name>
<reference evidence="1" key="1">
    <citation type="submission" date="2014-09" db="EMBL/GenBank/DDBJ databases">
        <authorList>
            <person name="Magalhaes I.L.F."/>
            <person name="Oliveira U."/>
            <person name="Santos F.R."/>
            <person name="Vidigal T.H.D.A."/>
            <person name="Brescovit A.D."/>
            <person name="Santos A.J."/>
        </authorList>
    </citation>
    <scope>NUCLEOTIDE SEQUENCE</scope>
    <source>
        <tissue evidence="1">Shoot tissue taken approximately 20 cm above the soil surface</tissue>
    </source>
</reference>
<dbReference type="Gene3D" id="3.40.50.150">
    <property type="entry name" value="Vaccinia Virus protein VP39"/>
    <property type="match status" value="1"/>
</dbReference>
<dbReference type="SUPFAM" id="SSF53335">
    <property type="entry name" value="S-adenosyl-L-methionine-dependent methyltransferases"/>
    <property type="match status" value="1"/>
</dbReference>
<sequence>MAEHYESVVATDVSEGQLRHAIAHPRVRYLHTPEHLSEDELVALVSGEGSLDLVVVATSIHWFDVPLFYAVVSRALKKPGGVLAVWGYNYDIHPFEAALQGQLYPALRPYQDPRARLAMERYRELPFPFEPIGVGAEGVPADMDMEVEMTLEDLAGFVMTESVVTTAREKGADLEAVVKDAMKRVEEWGDAPTVPRKLVFKAFMLAGKPKC</sequence>
<dbReference type="PANTHER" id="PTHR44575">
    <property type="entry name" value="OS01G0589200 PROTEIN"/>
    <property type="match status" value="1"/>
</dbReference>
<evidence type="ECO:0008006" key="2">
    <source>
        <dbReference type="Google" id="ProtNLM"/>
    </source>
</evidence>
<dbReference type="InterPro" id="IPR029063">
    <property type="entry name" value="SAM-dependent_MTases_sf"/>
</dbReference>
<evidence type="ECO:0000313" key="1">
    <source>
        <dbReference type="EMBL" id="JAD71200.1"/>
    </source>
</evidence>
<dbReference type="AlphaFoldDB" id="A0A0A9CCT9"/>
<dbReference type="EMBL" id="GBRH01226695">
    <property type="protein sequence ID" value="JAD71200.1"/>
    <property type="molecule type" value="Transcribed_RNA"/>
</dbReference>
<organism evidence="1">
    <name type="scientific">Arundo donax</name>
    <name type="common">Giant reed</name>
    <name type="synonym">Donax arundinaceus</name>
    <dbReference type="NCBI Taxonomy" id="35708"/>
    <lineage>
        <taxon>Eukaryota</taxon>
        <taxon>Viridiplantae</taxon>
        <taxon>Streptophyta</taxon>
        <taxon>Embryophyta</taxon>
        <taxon>Tracheophyta</taxon>
        <taxon>Spermatophyta</taxon>
        <taxon>Magnoliopsida</taxon>
        <taxon>Liliopsida</taxon>
        <taxon>Poales</taxon>
        <taxon>Poaceae</taxon>
        <taxon>PACMAD clade</taxon>
        <taxon>Arundinoideae</taxon>
        <taxon>Arundineae</taxon>
        <taxon>Arundo</taxon>
    </lineage>
</organism>
<dbReference type="PANTHER" id="PTHR44575:SF1">
    <property type="entry name" value="OS01G0716500 PROTEIN"/>
    <property type="match status" value="1"/>
</dbReference>
<proteinExistence type="predicted"/>
<accession>A0A0A9CCT9</accession>
<protein>
    <recommendedName>
        <fullName evidence="2">Methyltransferase type 11 domain-containing protein</fullName>
    </recommendedName>
</protein>